<keyword evidence="3" id="KW-1185">Reference proteome</keyword>
<feature type="signal peptide" evidence="1">
    <location>
        <begin position="1"/>
        <end position="20"/>
    </location>
</feature>
<name>A0AAE9F1U0_CAEBR</name>
<evidence type="ECO:0000313" key="3">
    <source>
        <dbReference type="Proteomes" id="UP000829354"/>
    </source>
</evidence>
<organism evidence="2 3">
    <name type="scientific">Caenorhabditis briggsae</name>
    <dbReference type="NCBI Taxonomy" id="6238"/>
    <lineage>
        <taxon>Eukaryota</taxon>
        <taxon>Metazoa</taxon>
        <taxon>Ecdysozoa</taxon>
        <taxon>Nematoda</taxon>
        <taxon>Chromadorea</taxon>
        <taxon>Rhabditida</taxon>
        <taxon>Rhabditina</taxon>
        <taxon>Rhabditomorpha</taxon>
        <taxon>Rhabditoidea</taxon>
        <taxon>Rhabditidae</taxon>
        <taxon>Peloderinae</taxon>
        <taxon>Caenorhabditis</taxon>
    </lineage>
</organism>
<reference evidence="2 3" key="1">
    <citation type="submission" date="2022-04" db="EMBL/GenBank/DDBJ databases">
        <title>Chromosome-level reference genomes for two strains of Caenorhabditis briggsae: an improved platform for comparative genomics.</title>
        <authorList>
            <person name="Stevens L."/>
            <person name="Andersen E."/>
        </authorList>
    </citation>
    <scope>NUCLEOTIDE SEQUENCE [LARGE SCALE GENOMIC DNA]</scope>
    <source>
        <strain evidence="2">VX34</strain>
        <tissue evidence="2">Whole-organism</tissue>
    </source>
</reference>
<accession>A0AAE9F1U0</accession>
<proteinExistence type="predicted"/>
<evidence type="ECO:0000256" key="1">
    <source>
        <dbReference type="SAM" id="SignalP"/>
    </source>
</evidence>
<dbReference type="AlphaFoldDB" id="A0AAE9F1U0"/>
<keyword evidence="1" id="KW-0732">Signal</keyword>
<sequence length="98" mass="11154">MTYTLLFLLALSVVSIKTQTIEDEYQEPPSNSTDNASSYDTIVKKFVKQNSIKSGVITSPYLQIRFSDKKIFSKIVFPDTKTSITIGWVIIRTIQMIQ</sequence>
<dbReference type="EMBL" id="CP092624">
    <property type="protein sequence ID" value="UMM36447.1"/>
    <property type="molecule type" value="Genomic_DNA"/>
</dbReference>
<evidence type="ECO:0000313" key="2">
    <source>
        <dbReference type="EMBL" id="UMM36447.1"/>
    </source>
</evidence>
<gene>
    <name evidence="2" type="ORF">L5515_008608</name>
</gene>
<protein>
    <submittedName>
        <fullName evidence="2">Uncharacterized protein</fullName>
    </submittedName>
</protein>
<feature type="chain" id="PRO_5042245092" evidence="1">
    <location>
        <begin position="21"/>
        <end position="98"/>
    </location>
</feature>
<dbReference type="Proteomes" id="UP000829354">
    <property type="component" value="Chromosome V"/>
</dbReference>